<feature type="domain" description="Thymidylate kinase-like" evidence="12">
    <location>
        <begin position="5"/>
        <end position="194"/>
    </location>
</feature>
<evidence type="ECO:0000256" key="5">
    <source>
        <dbReference type="ARBA" id="ARBA00022727"/>
    </source>
</evidence>
<accession>A0A0P6XKE3</accession>
<dbReference type="AlphaFoldDB" id="A0A0P6XKE3"/>
<dbReference type="Proteomes" id="UP000050501">
    <property type="component" value="Unassembled WGS sequence"/>
</dbReference>
<comment type="caution">
    <text evidence="13">The sequence shown here is derived from an EMBL/GenBank/DDBJ whole genome shotgun (WGS) entry which is preliminary data.</text>
</comment>
<dbReference type="GO" id="GO:0005524">
    <property type="term" value="F:ATP binding"/>
    <property type="evidence" value="ECO:0007669"/>
    <property type="project" value="UniProtKB-UniRule"/>
</dbReference>
<evidence type="ECO:0000313" key="13">
    <source>
        <dbReference type="EMBL" id="KPL80507.1"/>
    </source>
</evidence>
<name>A0A0P6XKE3_9CHLR</name>
<dbReference type="OrthoDB" id="9774907at2"/>
<dbReference type="HAMAP" id="MF_00165">
    <property type="entry name" value="Thymidylate_kinase"/>
    <property type="match status" value="1"/>
</dbReference>
<dbReference type="InterPro" id="IPR018095">
    <property type="entry name" value="Thymidylate_kin_CS"/>
</dbReference>
<dbReference type="InterPro" id="IPR027417">
    <property type="entry name" value="P-loop_NTPase"/>
</dbReference>
<keyword evidence="5 11" id="KW-0545">Nucleotide biosynthesis</keyword>
<evidence type="ECO:0000313" key="14">
    <source>
        <dbReference type="Proteomes" id="UP000050501"/>
    </source>
</evidence>
<organism evidence="13 14">
    <name type="scientific">Levilinea saccharolytica</name>
    <dbReference type="NCBI Taxonomy" id="229921"/>
    <lineage>
        <taxon>Bacteria</taxon>
        <taxon>Bacillati</taxon>
        <taxon>Chloroflexota</taxon>
        <taxon>Anaerolineae</taxon>
        <taxon>Anaerolineales</taxon>
        <taxon>Anaerolineaceae</taxon>
        <taxon>Levilinea</taxon>
    </lineage>
</organism>
<evidence type="ECO:0000256" key="8">
    <source>
        <dbReference type="ARBA" id="ARBA00022840"/>
    </source>
</evidence>
<dbReference type="EMBL" id="LGCM01000040">
    <property type="protein sequence ID" value="KPL80507.1"/>
    <property type="molecule type" value="Genomic_DNA"/>
</dbReference>
<dbReference type="PROSITE" id="PS01331">
    <property type="entry name" value="THYMIDYLATE_KINASE"/>
    <property type="match status" value="1"/>
</dbReference>
<evidence type="ECO:0000256" key="6">
    <source>
        <dbReference type="ARBA" id="ARBA00022741"/>
    </source>
</evidence>
<dbReference type="GO" id="GO:0006227">
    <property type="term" value="P:dUDP biosynthetic process"/>
    <property type="evidence" value="ECO:0007669"/>
    <property type="project" value="TreeGrafter"/>
</dbReference>
<dbReference type="PANTHER" id="PTHR10344">
    <property type="entry name" value="THYMIDYLATE KINASE"/>
    <property type="match status" value="1"/>
</dbReference>
<keyword evidence="4 11" id="KW-0808">Transferase</keyword>
<dbReference type="GO" id="GO:0004798">
    <property type="term" value="F:dTMP kinase activity"/>
    <property type="evidence" value="ECO:0007669"/>
    <property type="project" value="UniProtKB-UniRule"/>
</dbReference>
<keyword evidence="7 11" id="KW-0418">Kinase</keyword>
<dbReference type="InterPro" id="IPR018094">
    <property type="entry name" value="Thymidylate_kinase"/>
</dbReference>
<evidence type="ECO:0000256" key="4">
    <source>
        <dbReference type="ARBA" id="ARBA00022679"/>
    </source>
</evidence>
<proteinExistence type="inferred from homology"/>
<sequence length="208" mass="23092">MFITLEGPEGSGKSSQLPALAEFLRSRGYTVLTTREPGGTPIGDQVRQVLTRMENQGMSPRAETLLFCAARAQLVDQVIRPALARGEVVISDRYADSTLAYQGYGHGNDLAVLRQMLHFATGGLWPELTLLLDVDSAAGLERRRSSGGEWNRLDDYALSFHQRVRQGYLDLARSQPERWVVVDASQPMDAVQQALRQVILRRLEPALS</sequence>
<dbReference type="NCBIfam" id="TIGR00041">
    <property type="entry name" value="DTMP_kinase"/>
    <property type="match status" value="1"/>
</dbReference>
<dbReference type="PANTHER" id="PTHR10344:SF4">
    <property type="entry name" value="UMP-CMP KINASE 2, MITOCHONDRIAL"/>
    <property type="match status" value="1"/>
</dbReference>
<evidence type="ECO:0000256" key="2">
    <source>
        <dbReference type="ARBA" id="ARBA00012980"/>
    </source>
</evidence>
<dbReference type="Pfam" id="PF02223">
    <property type="entry name" value="Thymidylate_kin"/>
    <property type="match status" value="1"/>
</dbReference>
<comment type="function">
    <text evidence="10 11">Phosphorylation of dTMP to form dTDP in both de novo and salvage pathways of dTTP synthesis.</text>
</comment>
<dbReference type="GO" id="GO:0006235">
    <property type="term" value="P:dTTP biosynthetic process"/>
    <property type="evidence" value="ECO:0007669"/>
    <property type="project" value="UniProtKB-UniRule"/>
</dbReference>
<dbReference type="RefSeq" id="WP_062416754.1">
    <property type="nucleotide sequence ID" value="NZ_DF967974.1"/>
</dbReference>
<reference evidence="13 14" key="1">
    <citation type="submission" date="2015-07" db="EMBL/GenBank/DDBJ databases">
        <title>Genome sequence of Levilinea saccharolytica DSM 16555.</title>
        <authorList>
            <person name="Hemp J."/>
            <person name="Ward L.M."/>
            <person name="Pace L.A."/>
            <person name="Fischer W.W."/>
        </authorList>
    </citation>
    <scope>NUCLEOTIDE SEQUENCE [LARGE SCALE GENOMIC DNA]</scope>
    <source>
        <strain evidence="13 14">KIBI-1</strain>
    </source>
</reference>
<dbReference type="Gene3D" id="3.40.50.300">
    <property type="entry name" value="P-loop containing nucleotide triphosphate hydrolases"/>
    <property type="match status" value="1"/>
</dbReference>
<dbReference type="SUPFAM" id="SSF52540">
    <property type="entry name" value="P-loop containing nucleoside triphosphate hydrolases"/>
    <property type="match status" value="1"/>
</dbReference>
<evidence type="ECO:0000256" key="10">
    <source>
        <dbReference type="ARBA" id="ARBA00057735"/>
    </source>
</evidence>
<dbReference type="PATRIC" id="fig|229921.5.peg.2793"/>
<feature type="binding site" evidence="11">
    <location>
        <begin position="7"/>
        <end position="14"/>
    </location>
    <ligand>
        <name>ATP</name>
        <dbReference type="ChEBI" id="CHEBI:30616"/>
    </ligand>
</feature>
<keyword evidence="6 11" id="KW-0547">Nucleotide-binding</keyword>
<evidence type="ECO:0000256" key="3">
    <source>
        <dbReference type="ARBA" id="ARBA00017144"/>
    </source>
</evidence>
<evidence type="ECO:0000259" key="12">
    <source>
        <dbReference type="Pfam" id="PF02223"/>
    </source>
</evidence>
<dbReference type="CDD" id="cd01672">
    <property type="entry name" value="TMPK"/>
    <property type="match status" value="1"/>
</dbReference>
<evidence type="ECO:0000256" key="7">
    <source>
        <dbReference type="ARBA" id="ARBA00022777"/>
    </source>
</evidence>
<dbReference type="GO" id="GO:0006233">
    <property type="term" value="P:dTDP biosynthetic process"/>
    <property type="evidence" value="ECO:0007669"/>
    <property type="project" value="InterPro"/>
</dbReference>
<gene>
    <name evidence="11" type="primary">tmk</name>
    <name evidence="13" type="ORF">ADN01_11855</name>
</gene>
<evidence type="ECO:0000256" key="1">
    <source>
        <dbReference type="ARBA" id="ARBA00009776"/>
    </source>
</evidence>
<keyword evidence="8 11" id="KW-0067">ATP-binding</keyword>
<dbReference type="FunFam" id="3.40.50.300:FF:000225">
    <property type="entry name" value="Thymidylate kinase"/>
    <property type="match status" value="1"/>
</dbReference>
<dbReference type="GO" id="GO:0005829">
    <property type="term" value="C:cytosol"/>
    <property type="evidence" value="ECO:0007669"/>
    <property type="project" value="TreeGrafter"/>
</dbReference>
<evidence type="ECO:0000256" key="11">
    <source>
        <dbReference type="HAMAP-Rule" id="MF_00165"/>
    </source>
</evidence>
<dbReference type="InterPro" id="IPR039430">
    <property type="entry name" value="Thymidylate_kin-like_dom"/>
</dbReference>
<dbReference type="EC" id="2.7.4.9" evidence="2 11"/>
<keyword evidence="14" id="KW-1185">Reference proteome</keyword>
<evidence type="ECO:0000256" key="9">
    <source>
        <dbReference type="ARBA" id="ARBA00048743"/>
    </source>
</evidence>
<comment type="similarity">
    <text evidence="1 11">Belongs to the thymidylate kinase family.</text>
</comment>
<protein>
    <recommendedName>
        <fullName evidence="3 11">Thymidylate kinase</fullName>
        <ecNumber evidence="2 11">2.7.4.9</ecNumber>
    </recommendedName>
    <alternativeName>
        <fullName evidence="11">dTMP kinase</fullName>
    </alternativeName>
</protein>
<dbReference type="STRING" id="229921.ADN01_11855"/>
<comment type="catalytic activity">
    <reaction evidence="9 11">
        <text>dTMP + ATP = dTDP + ADP</text>
        <dbReference type="Rhea" id="RHEA:13517"/>
        <dbReference type="ChEBI" id="CHEBI:30616"/>
        <dbReference type="ChEBI" id="CHEBI:58369"/>
        <dbReference type="ChEBI" id="CHEBI:63528"/>
        <dbReference type="ChEBI" id="CHEBI:456216"/>
        <dbReference type="EC" id="2.7.4.9"/>
    </reaction>
</comment>